<dbReference type="GO" id="GO:1990133">
    <property type="term" value="C:molybdopterin adenylyltransferase complex"/>
    <property type="evidence" value="ECO:0007669"/>
    <property type="project" value="TreeGrafter"/>
</dbReference>
<dbReference type="GeneID" id="57692332"/>
<dbReference type="Gene3D" id="3.10.20.30">
    <property type="match status" value="1"/>
</dbReference>
<dbReference type="Pfam" id="PF02597">
    <property type="entry name" value="ThiS"/>
    <property type="match status" value="1"/>
</dbReference>
<dbReference type="Proteomes" id="UP001065705">
    <property type="component" value="Chromosome"/>
</dbReference>
<evidence type="ECO:0000256" key="1">
    <source>
        <dbReference type="ARBA" id="ARBA00005046"/>
    </source>
</evidence>
<dbReference type="CDD" id="cd00754">
    <property type="entry name" value="Ubl_MoaD"/>
    <property type="match status" value="1"/>
</dbReference>
<evidence type="ECO:0000256" key="9">
    <source>
        <dbReference type="ARBA" id="ARBA00076711"/>
    </source>
</evidence>
<dbReference type="NCBIfam" id="TIGR01682">
    <property type="entry name" value="moaD"/>
    <property type="match status" value="1"/>
</dbReference>
<evidence type="ECO:0000256" key="8">
    <source>
        <dbReference type="ARBA" id="ARBA00075076"/>
    </source>
</evidence>
<dbReference type="EMBL" id="CP094809">
    <property type="protein sequence ID" value="UXU57806.1"/>
    <property type="molecule type" value="Genomic_DNA"/>
</dbReference>
<proteinExistence type="inferred from homology"/>
<name>A0A085UDB8_9STAP</name>
<dbReference type="InterPro" id="IPR003749">
    <property type="entry name" value="ThiS/MoaD-like"/>
</dbReference>
<comment type="similarity">
    <text evidence="4">Belongs to the MoaD family.</text>
</comment>
<dbReference type="eggNOG" id="COG1977">
    <property type="taxonomic scope" value="Bacteria"/>
</dbReference>
<reference evidence="13" key="2">
    <citation type="submission" date="2019-11" db="EMBL/GenBank/DDBJ databases">
        <title>Whole genome comparisons of Staphylococcus agnetis isolates from cattle and chickens.</title>
        <authorList>
            <person name="Rhoads D."/>
            <person name="Shwani A."/>
            <person name="Adkins P."/>
            <person name="Calcutt M."/>
            <person name="Middleton J."/>
        </authorList>
    </citation>
    <scope>NUCLEOTIDE SEQUENCE</scope>
    <source>
        <strain evidence="13">1387</strain>
    </source>
</reference>
<evidence type="ECO:0000256" key="3">
    <source>
        <dbReference type="ARBA" id="ARBA00023150"/>
    </source>
</evidence>
<comment type="pathway">
    <text evidence="1">Cofactor biosynthesis; molybdopterin biosynthesis.</text>
</comment>
<evidence type="ECO:0000256" key="7">
    <source>
        <dbReference type="ARBA" id="ARBA00063099"/>
    </source>
</evidence>
<dbReference type="Proteomes" id="UP000646308">
    <property type="component" value="Unassembled WGS sequence"/>
</dbReference>
<keyword evidence="2" id="KW-0547">Nucleotide-binding</keyword>
<dbReference type="EMBL" id="NEFX01000003">
    <property type="protein sequence ID" value="OTW31883.1"/>
    <property type="molecule type" value="Genomic_DNA"/>
</dbReference>
<evidence type="ECO:0000256" key="5">
    <source>
        <dbReference type="ARBA" id="ARBA00024247"/>
    </source>
</evidence>
<dbReference type="EMBL" id="WMFL01000079">
    <property type="protein sequence ID" value="NJI02577.1"/>
    <property type="molecule type" value="Genomic_DNA"/>
</dbReference>
<dbReference type="InterPro" id="IPR044672">
    <property type="entry name" value="MOCS2A"/>
</dbReference>
<dbReference type="GO" id="GO:0006777">
    <property type="term" value="P:Mo-molybdopterin cofactor biosynthetic process"/>
    <property type="evidence" value="ECO:0007669"/>
    <property type="project" value="UniProtKB-KW"/>
</dbReference>
<reference evidence="15" key="3">
    <citation type="submission" date="2022-03" db="EMBL/GenBank/DDBJ databases">
        <title>Comparative Genomics of East African Camel-Associated Staphylococcaceae spp.: Diversity and Inheritance of Traits Involved in Host-Pathogen Interactions.</title>
        <authorList>
            <person name="Akarsu H."/>
            <person name="Liljander A."/>
            <person name="Younan M."/>
            <person name="Brodard I."/>
            <person name="Glucks I."/>
            <person name="Labroussaa F."/>
            <person name="Overesch G."/>
            <person name="Kuhnert P."/>
            <person name="Perreten V."/>
            <person name="Drexler J.F."/>
            <person name="Corman V.M."/>
            <person name="Falquet L."/>
            <person name="Jores J."/>
        </authorList>
    </citation>
    <scope>NUCLEOTIDE SEQUENCE</scope>
    <source>
        <strain evidence="15">IVB6197</strain>
    </source>
</reference>
<dbReference type="FunFam" id="3.10.20.30:FF:000010">
    <property type="entry name" value="Molybdopterin synthase sulfur carrier subunit"/>
    <property type="match status" value="1"/>
</dbReference>
<evidence type="ECO:0000256" key="10">
    <source>
        <dbReference type="ARBA" id="ARBA00077809"/>
    </source>
</evidence>
<dbReference type="InterPro" id="IPR012675">
    <property type="entry name" value="Beta-grasp_dom_sf"/>
</dbReference>
<evidence type="ECO:0000256" key="11">
    <source>
        <dbReference type="ARBA" id="ARBA00078020"/>
    </source>
</evidence>
<evidence type="ECO:0000256" key="12">
    <source>
        <dbReference type="ARBA" id="ARBA00078992"/>
    </source>
</evidence>
<organism evidence="13 17">
    <name type="scientific">Staphylococcus agnetis</name>
    <dbReference type="NCBI Taxonomy" id="985762"/>
    <lineage>
        <taxon>Bacteria</taxon>
        <taxon>Bacillati</taxon>
        <taxon>Bacillota</taxon>
        <taxon>Bacilli</taxon>
        <taxon>Bacillales</taxon>
        <taxon>Staphylococcaceae</taxon>
        <taxon>Staphylococcus</taxon>
    </lineage>
</organism>
<keyword evidence="16" id="KW-1185">Reference proteome</keyword>
<sequence length="77" mass="8838">MKILYFAEIKELLDRSEDHFHFDYEVTVEALKSHLYQTYPVIQGKKFQVAVNEEFVQADEVIKPNDVVALIPPVSGG</sequence>
<evidence type="ECO:0000313" key="15">
    <source>
        <dbReference type="EMBL" id="UXU57806.1"/>
    </source>
</evidence>
<evidence type="ECO:0000313" key="14">
    <source>
        <dbReference type="EMBL" id="OTW31883.1"/>
    </source>
</evidence>
<dbReference type="InterPro" id="IPR016155">
    <property type="entry name" value="Mopterin_synth/thiamin_S_b"/>
</dbReference>
<evidence type="ECO:0000256" key="6">
    <source>
        <dbReference type="ARBA" id="ARBA00054425"/>
    </source>
</evidence>
<comment type="subunit">
    <text evidence="7">Heterotetramer of 2 MoaD subunits and 2 MoaE subunits. Forms a stable heterotetrameric complex of 2 MoaD and 2 MoeB during adenylation of MoaD by MoeB. During catalysis MoaD shuttles between the two heterotetrameric complexes.</text>
</comment>
<dbReference type="GO" id="GO:0000166">
    <property type="term" value="F:nucleotide binding"/>
    <property type="evidence" value="ECO:0007669"/>
    <property type="project" value="UniProtKB-KW"/>
</dbReference>
<dbReference type="OrthoDB" id="9801945at2"/>
<dbReference type="SUPFAM" id="SSF54285">
    <property type="entry name" value="MoaD/ThiS"/>
    <property type="match status" value="1"/>
</dbReference>
<evidence type="ECO:0000256" key="4">
    <source>
        <dbReference type="ARBA" id="ARBA00024200"/>
    </source>
</evidence>
<evidence type="ECO:0000313" key="17">
    <source>
        <dbReference type="Proteomes" id="UP000646308"/>
    </source>
</evidence>
<evidence type="ECO:0000313" key="13">
    <source>
        <dbReference type="EMBL" id="NJI02577.1"/>
    </source>
</evidence>
<dbReference type="PANTHER" id="PTHR33359:SF1">
    <property type="entry name" value="MOLYBDOPTERIN SYNTHASE SULFUR CARRIER SUBUNIT"/>
    <property type="match status" value="1"/>
</dbReference>
<reference evidence="14 16" key="1">
    <citation type="submission" date="2017-04" db="EMBL/GenBank/DDBJ databases">
        <title>Staphylococcus agnetis, a potential pathogen in the broiler production.</title>
        <authorList>
            <person name="Poulsen L."/>
        </authorList>
    </citation>
    <scope>NUCLEOTIDE SEQUENCE [LARGE SCALE GENOMIC DNA]</scope>
    <source>
        <strain evidence="14 16">723_310714_2_2_spleen</strain>
    </source>
</reference>
<accession>A0A085UDB8</accession>
<dbReference type="PANTHER" id="PTHR33359">
    <property type="entry name" value="MOLYBDOPTERIN SYNTHASE SULFUR CARRIER SUBUNIT"/>
    <property type="match status" value="1"/>
</dbReference>
<dbReference type="RefSeq" id="WP_037567072.1">
    <property type="nucleotide sequence ID" value="NZ_CP009623.1"/>
</dbReference>
<dbReference type="Proteomes" id="UP000195208">
    <property type="component" value="Unassembled WGS sequence"/>
</dbReference>
<comment type="function">
    <text evidence="6">Involved in sulfur transfer in the conversion of molybdopterin precursor Z to molybdopterin.</text>
</comment>
<dbReference type="AlphaFoldDB" id="A0A085UDB8"/>
<dbReference type="KEGG" id="sagq:EP23_07030"/>
<evidence type="ECO:0000313" key="16">
    <source>
        <dbReference type="Proteomes" id="UP000195208"/>
    </source>
</evidence>
<evidence type="ECO:0000256" key="2">
    <source>
        <dbReference type="ARBA" id="ARBA00022741"/>
    </source>
</evidence>
<keyword evidence="3" id="KW-0501">Molybdenum cofactor biosynthesis</keyword>
<protein>
    <recommendedName>
        <fullName evidence="5">Molybdopterin synthase sulfur carrier subunit</fullName>
    </recommendedName>
    <alternativeName>
        <fullName evidence="11">MPT synthase subunit 1</fullName>
    </alternativeName>
    <alternativeName>
        <fullName evidence="8">Molybdenum cofactor biosynthesis protein D</fullName>
    </alternativeName>
    <alternativeName>
        <fullName evidence="10">Molybdopterin-converting factor small subunit</fullName>
    </alternativeName>
    <alternativeName>
        <fullName evidence="9">Molybdopterin-converting factor subunit 1</fullName>
    </alternativeName>
    <alternativeName>
        <fullName evidence="12">Sulfur carrier protein MoaD</fullName>
    </alternativeName>
</protein>
<gene>
    <name evidence="13" type="primary">moaD</name>
    <name evidence="14" type="ORF">B9M88_02050</name>
    <name evidence="13" type="ORF">GLV84_07035</name>
    <name evidence="15" type="ORF">MUA95_03055</name>
</gene>